<dbReference type="AlphaFoldDB" id="A0A100Y2W7"/>
<dbReference type="Proteomes" id="UP000054011">
    <property type="component" value="Unassembled WGS sequence"/>
</dbReference>
<dbReference type="RefSeq" id="WP_058944050.1">
    <property type="nucleotide sequence ID" value="NZ_LNSV01000068.1"/>
</dbReference>
<accession>A0A100Y2W7</accession>
<dbReference type="SUPFAM" id="SSF47413">
    <property type="entry name" value="lambda repressor-like DNA-binding domains"/>
    <property type="match status" value="1"/>
</dbReference>
<evidence type="ECO:0000259" key="1">
    <source>
        <dbReference type="Pfam" id="PF19054"/>
    </source>
</evidence>
<comment type="caution">
    <text evidence="2">The sequence shown here is derived from an EMBL/GenBank/DDBJ whole genome shotgun (WGS) entry which is preliminary data.</text>
</comment>
<dbReference type="Gene3D" id="1.10.260.40">
    <property type="entry name" value="lambda repressor-like DNA-binding domains"/>
    <property type="match status" value="1"/>
</dbReference>
<name>A0A100Y2W7_9ACTN</name>
<dbReference type="InterPro" id="IPR010982">
    <property type="entry name" value="Lambda_DNA-bd_dom_sf"/>
</dbReference>
<organism evidence="2 3">
    <name type="scientific">Streptomyces kanasensis</name>
    <dbReference type="NCBI Taxonomy" id="936756"/>
    <lineage>
        <taxon>Bacteria</taxon>
        <taxon>Bacillati</taxon>
        <taxon>Actinomycetota</taxon>
        <taxon>Actinomycetes</taxon>
        <taxon>Kitasatosporales</taxon>
        <taxon>Streptomycetaceae</taxon>
        <taxon>Streptomyces</taxon>
    </lineage>
</organism>
<dbReference type="EMBL" id="LNSV01000068">
    <property type="protein sequence ID" value="KUH36677.1"/>
    <property type="molecule type" value="Genomic_DNA"/>
</dbReference>
<dbReference type="CDD" id="cd00093">
    <property type="entry name" value="HTH_XRE"/>
    <property type="match status" value="1"/>
</dbReference>
<keyword evidence="3" id="KW-1185">Reference proteome</keyword>
<feature type="domain" description="DUF5753" evidence="1">
    <location>
        <begin position="95"/>
        <end position="273"/>
    </location>
</feature>
<keyword evidence="2" id="KW-0238">DNA-binding</keyword>
<proteinExistence type="predicted"/>
<dbReference type="STRING" id="936756.ATE80_22390"/>
<dbReference type="OrthoDB" id="2897536at2"/>
<dbReference type="GO" id="GO:0003677">
    <property type="term" value="F:DNA binding"/>
    <property type="evidence" value="ECO:0007669"/>
    <property type="project" value="UniProtKB-KW"/>
</dbReference>
<dbReference type="Pfam" id="PF19054">
    <property type="entry name" value="DUF5753"/>
    <property type="match status" value="1"/>
</dbReference>
<reference evidence="2 3" key="1">
    <citation type="submission" date="2015-11" db="EMBL/GenBank/DDBJ databases">
        <title>Genome-wide analysis reveals the secondary metabolome in Streptomyces kanasensis ZX01.</title>
        <authorList>
            <person name="Zhang G."/>
            <person name="Han L."/>
            <person name="Feng J."/>
            <person name="Zhang X."/>
        </authorList>
    </citation>
    <scope>NUCLEOTIDE SEQUENCE [LARGE SCALE GENOMIC DNA]</scope>
    <source>
        <strain evidence="2 3">ZX01</strain>
    </source>
</reference>
<evidence type="ECO:0000313" key="2">
    <source>
        <dbReference type="EMBL" id="KUH36677.1"/>
    </source>
</evidence>
<protein>
    <submittedName>
        <fullName evidence="2">DNA-binding protein</fullName>
    </submittedName>
</protein>
<gene>
    <name evidence="2" type="ORF">ATE80_22390</name>
</gene>
<dbReference type="InterPro" id="IPR043917">
    <property type="entry name" value="DUF5753"/>
</dbReference>
<dbReference type="InterPro" id="IPR001387">
    <property type="entry name" value="Cro/C1-type_HTH"/>
</dbReference>
<evidence type="ECO:0000313" key="3">
    <source>
        <dbReference type="Proteomes" id="UP000054011"/>
    </source>
</evidence>
<sequence>MARGQRKDIDGSASVPCFYGKELRFQRERAGRTLEQTVDGSFYGATYLSEIERGQRRMPVDLARHVDRVLETDGYFERCCEDVRRARRSGHAEYFERVLEAEKHALSIEEWCPTVFPGLLQTGAYARAVVRATHPLEADEETEVKVQARLARASLFEDDHGTPTYWVILHESLLRQPVLPPEAMADQLAHIAGLVRRRRIFPQVLPWSAGAHPFMLGTALIMTFADAPPLVYTESLHTGHTIDEPALVTAYRKSYDLLRAAALPPEASLALIESAAEDYRHGKQPR</sequence>